<feature type="non-terminal residue" evidence="1">
    <location>
        <position position="1"/>
    </location>
</feature>
<evidence type="ECO:0000313" key="2">
    <source>
        <dbReference type="Proteomes" id="UP000789595"/>
    </source>
</evidence>
<keyword evidence="2" id="KW-1185">Reference proteome</keyword>
<dbReference type="Proteomes" id="UP000789595">
    <property type="component" value="Unassembled WGS sequence"/>
</dbReference>
<protein>
    <submittedName>
        <fullName evidence="1">Uncharacterized protein</fullName>
    </submittedName>
</protein>
<proteinExistence type="predicted"/>
<organism evidence="1 2">
    <name type="scientific">Pelagomonas calceolata</name>
    <dbReference type="NCBI Taxonomy" id="35677"/>
    <lineage>
        <taxon>Eukaryota</taxon>
        <taxon>Sar</taxon>
        <taxon>Stramenopiles</taxon>
        <taxon>Ochrophyta</taxon>
        <taxon>Pelagophyceae</taxon>
        <taxon>Pelagomonadales</taxon>
        <taxon>Pelagomonadaceae</taxon>
        <taxon>Pelagomonas</taxon>
    </lineage>
</organism>
<accession>A0A8J2SVN1</accession>
<comment type="caution">
    <text evidence="1">The sequence shown here is derived from an EMBL/GenBank/DDBJ whole genome shotgun (WGS) entry which is preliminary data.</text>
</comment>
<dbReference type="EMBL" id="CAKKNE010000004">
    <property type="protein sequence ID" value="CAH0373714.1"/>
    <property type="molecule type" value="Genomic_DNA"/>
</dbReference>
<gene>
    <name evidence="1" type="ORF">PECAL_4P09420</name>
</gene>
<reference evidence="1" key="1">
    <citation type="submission" date="2021-11" db="EMBL/GenBank/DDBJ databases">
        <authorList>
            <consortium name="Genoscope - CEA"/>
            <person name="William W."/>
        </authorList>
    </citation>
    <scope>NUCLEOTIDE SEQUENCE</scope>
</reference>
<name>A0A8J2SVN1_9STRA</name>
<dbReference type="AlphaFoldDB" id="A0A8J2SVN1"/>
<sequence length="118" mass="12579">APARAGVVRAQRRLDGVVVRGGPGPHSAEPEREPTVRLAAREAQREGSQRQHQRALAAVLYASKNAADVETRELWRLGAQSIASDLSLACLRLHSLSAHSGGCSKQRLLVGVSRKGAN</sequence>
<evidence type="ECO:0000313" key="1">
    <source>
        <dbReference type="EMBL" id="CAH0373714.1"/>
    </source>
</evidence>